<dbReference type="AlphaFoldDB" id="A0A1Q3ETP5"/>
<comment type="caution">
    <text evidence="2">The sequence shown here is derived from an EMBL/GenBank/DDBJ whole genome shotgun (WGS) entry which is preliminary data.</text>
</comment>
<dbReference type="STRING" id="5353.A0A1Q3ETP5"/>
<dbReference type="Pfam" id="PF00078">
    <property type="entry name" value="RVT_1"/>
    <property type="match status" value="1"/>
</dbReference>
<reference evidence="2 3" key="1">
    <citation type="submission" date="2016-08" db="EMBL/GenBank/DDBJ databases">
        <authorList>
            <consortium name="Lentinula edodes genome sequencing consortium"/>
            <person name="Sakamoto Y."/>
            <person name="Nakade K."/>
            <person name="Sato S."/>
            <person name="Yoshida Y."/>
            <person name="Miyazaki K."/>
            <person name="Natsume S."/>
            <person name="Konno N."/>
        </authorList>
    </citation>
    <scope>NUCLEOTIDE SEQUENCE [LARGE SCALE GENOMIC DNA]</scope>
    <source>
        <strain evidence="2 3">NBRC 111202</strain>
    </source>
</reference>
<protein>
    <recommendedName>
        <fullName evidence="1">Reverse transcriptase domain-containing protein</fullName>
    </recommendedName>
</protein>
<dbReference type="PROSITE" id="PS50878">
    <property type="entry name" value="RT_POL"/>
    <property type="match status" value="1"/>
</dbReference>
<dbReference type="InterPro" id="IPR000477">
    <property type="entry name" value="RT_dom"/>
</dbReference>
<evidence type="ECO:0000259" key="1">
    <source>
        <dbReference type="PROSITE" id="PS50878"/>
    </source>
</evidence>
<feature type="domain" description="Reverse transcriptase" evidence="1">
    <location>
        <begin position="1"/>
        <end position="124"/>
    </location>
</feature>
<evidence type="ECO:0000313" key="2">
    <source>
        <dbReference type="EMBL" id="GAW10474.1"/>
    </source>
</evidence>
<dbReference type="Proteomes" id="UP000188533">
    <property type="component" value="Unassembled WGS sequence"/>
</dbReference>
<keyword evidence="3" id="KW-1185">Reference proteome</keyword>
<gene>
    <name evidence="2" type="ORF">LENED_012744</name>
</gene>
<name>A0A1Q3ETP5_LENED</name>
<sequence>MSSPTIFRAMCGVLMGDPSSPTLWNIFLSTFNLIHDPNDLDLLGIVISHLEHADDIALISRSSHGLQSHLKAFETYCHTNNLSISAGKSWVMVFGRLPSPLPTLYLAGEVLSYRDSVRYVGLQFAAHYTVKRDSAITAAGGIAGCDLIIGHRRLDPLIAKQLYSALIDCHLINGCEIAIDTDKHLLSMLEQVQLLFLRRMLGLSRRSMVAPLFTETGIMPIRIRRVILALRYLIYLLKLPPDHYAYLALQENNNLRTQGRKCWLSDLDWAITHLPSSTLSLPPLAQLSEQSVLQLIKSISHESDAHLQSEVDNSHRLALLHNRREPQKEGPAKYIARTLRHYLILIQNHDHRRTLTRLICGDMVPLTFRASSLRRERTPYLRQNKTQRDVGHANHHFIQNLPSISSFNV</sequence>
<dbReference type="EMBL" id="BDGU01001760">
    <property type="protein sequence ID" value="GAW10474.1"/>
    <property type="molecule type" value="Genomic_DNA"/>
</dbReference>
<reference evidence="2 3" key="2">
    <citation type="submission" date="2017-02" db="EMBL/GenBank/DDBJ databases">
        <title>A genome survey and senescence transcriptome analysis in Lentinula edodes.</title>
        <authorList>
            <person name="Sakamoto Y."/>
            <person name="Nakade K."/>
            <person name="Sato S."/>
            <person name="Yoshida Y."/>
            <person name="Miyazaki K."/>
            <person name="Natsume S."/>
            <person name="Konno N."/>
        </authorList>
    </citation>
    <scope>NUCLEOTIDE SEQUENCE [LARGE SCALE GENOMIC DNA]</scope>
    <source>
        <strain evidence="2 3">NBRC 111202</strain>
    </source>
</reference>
<evidence type="ECO:0000313" key="3">
    <source>
        <dbReference type="Proteomes" id="UP000188533"/>
    </source>
</evidence>
<accession>A0A1Q3ETP5</accession>
<organism evidence="2 3">
    <name type="scientific">Lentinula edodes</name>
    <name type="common">Shiitake mushroom</name>
    <name type="synonym">Lentinus edodes</name>
    <dbReference type="NCBI Taxonomy" id="5353"/>
    <lineage>
        <taxon>Eukaryota</taxon>
        <taxon>Fungi</taxon>
        <taxon>Dikarya</taxon>
        <taxon>Basidiomycota</taxon>
        <taxon>Agaricomycotina</taxon>
        <taxon>Agaricomycetes</taxon>
        <taxon>Agaricomycetidae</taxon>
        <taxon>Agaricales</taxon>
        <taxon>Marasmiineae</taxon>
        <taxon>Omphalotaceae</taxon>
        <taxon>Lentinula</taxon>
    </lineage>
</organism>
<proteinExistence type="predicted"/>